<evidence type="ECO:0000256" key="1">
    <source>
        <dbReference type="SAM" id="MobiDB-lite"/>
    </source>
</evidence>
<evidence type="ECO:0000313" key="2">
    <source>
        <dbReference type="EMBL" id="GGZ25005.1"/>
    </source>
</evidence>
<dbReference type="Proteomes" id="UP000622166">
    <property type="component" value="Unassembled WGS sequence"/>
</dbReference>
<comment type="caution">
    <text evidence="2">The sequence shown here is derived from an EMBL/GenBank/DDBJ whole genome shotgun (WGS) entry which is preliminary data.</text>
</comment>
<organism evidence="2 3">
    <name type="scientific">Streptomyces poonensis</name>
    <dbReference type="NCBI Taxonomy" id="68255"/>
    <lineage>
        <taxon>Bacteria</taxon>
        <taxon>Bacillati</taxon>
        <taxon>Actinomycetota</taxon>
        <taxon>Actinomycetes</taxon>
        <taxon>Kitasatosporales</taxon>
        <taxon>Streptomycetaceae</taxon>
        <taxon>Streptomyces</taxon>
    </lineage>
</organism>
<evidence type="ECO:0000313" key="3">
    <source>
        <dbReference type="Proteomes" id="UP000622166"/>
    </source>
</evidence>
<reference evidence="2" key="2">
    <citation type="submission" date="2020-09" db="EMBL/GenBank/DDBJ databases">
        <authorList>
            <person name="Sun Q."/>
            <person name="Ohkuma M."/>
        </authorList>
    </citation>
    <scope>NUCLEOTIDE SEQUENCE</scope>
    <source>
        <strain evidence="2">JCM 4815</strain>
    </source>
</reference>
<gene>
    <name evidence="2" type="ORF">GCM10010365_51780</name>
</gene>
<name>A0A918UPH2_9ACTN</name>
<protein>
    <submittedName>
        <fullName evidence="2">Uncharacterized protein</fullName>
    </submittedName>
</protein>
<feature type="region of interest" description="Disordered" evidence="1">
    <location>
        <begin position="85"/>
        <end position="107"/>
    </location>
</feature>
<proteinExistence type="predicted"/>
<dbReference type="AlphaFoldDB" id="A0A918UPH2"/>
<sequence>MAGTALPVDRWREMLERTGLVRMHDGAEAFLTEFGDLDVQISGPGITCAKTPFSFDPDNLIGEEDRFVDRSATPEFQQDSVLTERLNLQGPAHAARRAELGAQRPSR</sequence>
<keyword evidence="3" id="KW-1185">Reference proteome</keyword>
<dbReference type="EMBL" id="BMVW01000011">
    <property type="protein sequence ID" value="GGZ25005.1"/>
    <property type="molecule type" value="Genomic_DNA"/>
</dbReference>
<reference evidence="2" key="1">
    <citation type="journal article" date="2014" name="Int. J. Syst. Evol. Microbiol.">
        <title>Complete genome sequence of Corynebacterium casei LMG S-19264T (=DSM 44701T), isolated from a smear-ripened cheese.</title>
        <authorList>
            <consortium name="US DOE Joint Genome Institute (JGI-PGF)"/>
            <person name="Walter F."/>
            <person name="Albersmeier A."/>
            <person name="Kalinowski J."/>
            <person name="Ruckert C."/>
        </authorList>
    </citation>
    <scope>NUCLEOTIDE SEQUENCE</scope>
    <source>
        <strain evidence="2">JCM 4815</strain>
    </source>
</reference>
<accession>A0A918UPH2</accession>